<feature type="chain" id="PRO_5012190359" evidence="3">
    <location>
        <begin position="27"/>
        <end position="394"/>
    </location>
</feature>
<dbReference type="RefSeq" id="WP_084046409.1">
    <property type="nucleotide sequence ID" value="NZ_FWWU01000006.1"/>
</dbReference>
<dbReference type="OrthoDB" id="57337at2"/>
<evidence type="ECO:0000256" key="3">
    <source>
        <dbReference type="SAM" id="SignalP"/>
    </source>
</evidence>
<dbReference type="Gene3D" id="3.40.50.2300">
    <property type="match status" value="2"/>
</dbReference>
<keyword evidence="6" id="KW-1185">Reference proteome</keyword>
<dbReference type="SUPFAM" id="SSF53822">
    <property type="entry name" value="Periplasmic binding protein-like I"/>
    <property type="match status" value="1"/>
</dbReference>
<protein>
    <submittedName>
        <fullName evidence="5">Branched-chain amino acid transport system substrate-binding protein</fullName>
    </submittedName>
</protein>
<evidence type="ECO:0000313" key="6">
    <source>
        <dbReference type="Proteomes" id="UP000192582"/>
    </source>
</evidence>
<dbReference type="AlphaFoldDB" id="A0A1W1UQY6"/>
<dbReference type="InterPro" id="IPR028081">
    <property type="entry name" value="Leu-bd"/>
</dbReference>
<keyword evidence="2 3" id="KW-0732">Signal</keyword>
<feature type="domain" description="Leucine-binding protein" evidence="4">
    <location>
        <begin position="28"/>
        <end position="360"/>
    </location>
</feature>
<evidence type="ECO:0000256" key="1">
    <source>
        <dbReference type="ARBA" id="ARBA00010062"/>
    </source>
</evidence>
<dbReference type="STRING" id="695939.SAMN00790413_04313"/>
<accession>A0A1W1UQY6</accession>
<evidence type="ECO:0000259" key="4">
    <source>
        <dbReference type="Pfam" id="PF13458"/>
    </source>
</evidence>
<dbReference type="EMBL" id="FWWU01000006">
    <property type="protein sequence ID" value="SMB83221.1"/>
    <property type="molecule type" value="Genomic_DNA"/>
</dbReference>
<dbReference type="Proteomes" id="UP000192582">
    <property type="component" value="Unassembled WGS sequence"/>
</dbReference>
<evidence type="ECO:0000313" key="5">
    <source>
        <dbReference type="EMBL" id="SMB83221.1"/>
    </source>
</evidence>
<sequence length="394" mass="40629">MKPLLPHQLLTCVLTAGLLLSGASEAATIKLALVSPLTGGLGPFGTEVKRGTELAVKEQVAAFKALGHDLQLVSFDDQSSPTVGTQLAKTIVADRSILGVVGAVNSSVSNVLAQGLAAAKLAIITPASTNDQLTAHNWTHFNRLVAPDQAQAVAAAKYISGELKAKSVYVVSDNTAYGNGLTKVVMANLKPLNVNVAGYIGASGAEQIAGAVRLIKASGAPVVYFGGSDDNGPLLVKALRAAGVKSTFVGSDGLDSPSFLQRTGIDAAGVVYSTVYGPVSSFSNALTFTNAYQAAYSTKPSGVTMYAYDAANALLTAIKSSLSKGVPTRAQVSMAVRDVNMPACFKSPCVTVTGAVGFSNTGERDRSRVLIMKLDNVLQPQVAKIQIVSANDLK</sequence>
<dbReference type="CDD" id="cd06342">
    <property type="entry name" value="PBP1_ABC_LIVBP-like"/>
    <property type="match status" value="1"/>
</dbReference>
<dbReference type="InterPro" id="IPR028082">
    <property type="entry name" value="Peripla_BP_I"/>
</dbReference>
<comment type="similarity">
    <text evidence="1">Belongs to the leucine-binding protein family.</text>
</comment>
<name>A0A1W1UQY6_9DEIO</name>
<feature type="signal peptide" evidence="3">
    <location>
        <begin position="1"/>
        <end position="26"/>
    </location>
</feature>
<reference evidence="5 6" key="1">
    <citation type="submission" date="2017-04" db="EMBL/GenBank/DDBJ databases">
        <authorList>
            <person name="Afonso C.L."/>
            <person name="Miller P.J."/>
            <person name="Scott M.A."/>
            <person name="Spackman E."/>
            <person name="Goraichik I."/>
            <person name="Dimitrov K.M."/>
            <person name="Suarez D.L."/>
            <person name="Swayne D.E."/>
        </authorList>
    </citation>
    <scope>NUCLEOTIDE SEQUENCE [LARGE SCALE GENOMIC DNA]</scope>
    <source>
        <strain evidence="5 6">KR-140</strain>
    </source>
</reference>
<dbReference type="PANTHER" id="PTHR47151">
    <property type="entry name" value="LEU/ILE/VAL-BINDING ABC TRANSPORTER SUBUNIT"/>
    <property type="match status" value="1"/>
</dbReference>
<dbReference type="PANTHER" id="PTHR47151:SF2">
    <property type="entry name" value="AMINO ACID BINDING PROTEIN"/>
    <property type="match status" value="1"/>
</dbReference>
<dbReference type="Pfam" id="PF13458">
    <property type="entry name" value="Peripla_BP_6"/>
    <property type="match status" value="1"/>
</dbReference>
<organism evidence="5 6">
    <name type="scientific">Deinococcus hopiensis KR-140</name>
    <dbReference type="NCBI Taxonomy" id="695939"/>
    <lineage>
        <taxon>Bacteria</taxon>
        <taxon>Thermotogati</taxon>
        <taxon>Deinococcota</taxon>
        <taxon>Deinococci</taxon>
        <taxon>Deinococcales</taxon>
        <taxon>Deinococcaceae</taxon>
        <taxon>Deinococcus</taxon>
    </lineage>
</organism>
<gene>
    <name evidence="5" type="ORF">SAMN00790413_04313</name>
</gene>
<evidence type="ECO:0000256" key="2">
    <source>
        <dbReference type="ARBA" id="ARBA00022729"/>
    </source>
</evidence>
<proteinExistence type="inferred from homology"/>